<organism evidence="7 8">
    <name type="scientific">Parerythrobacter lacustris</name>
    <dbReference type="NCBI Taxonomy" id="2969984"/>
    <lineage>
        <taxon>Bacteria</taxon>
        <taxon>Pseudomonadati</taxon>
        <taxon>Pseudomonadota</taxon>
        <taxon>Alphaproteobacteria</taxon>
        <taxon>Sphingomonadales</taxon>
        <taxon>Erythrobacteraceae</taxon>
        <taxon>Parerythrobacter</taxon>
    </lineage>
</organism>
<name>A0ABT1XQW6_9SPHN</name>
<protein>
    <submittedName>
        <fullName evidence="7">Energy transducer TonB</fullName>
    </submittedName>
</protein>
<feature type="region of interest" description="Disordered" evidence="5">
    <location>
        <begin position="22"/>
        <end position="46"/>
    </location>
</feature>
<dbReference type="InterPro" id="IPR006260">
    <property type="entry name" value="TonB/TolA_C"/>
</dbReference>
<dbReference type="InterPro" id="IPR037682">
    <property type="entry name" value="TonB_C"/>
</dbReference>
<keyword evidence="4" id="KW-0472">Membrane</keyword>
<accession>A0ABT1XQW6</accession>
<evidence type="ECO:0000256" key="5">
    <source>
        <dbReference type="SAM" id="MobiDB-lite"/>
    </source>
</evidence>
<gene>
    <name evidence="7" type="ORF">NSO95_08850</name>
</gene>
<comment type="subcellular location">
    <subcellularLocation>
        <location evidence="1">Membrane</location>
        <topology evidence="1">Single-pass membrane protein</topology>
    </subcellularLocation>
</comment>
<keyword evidence="3" id="KW-1133">Transmembrane helix</keyword>
<reference evidence="7 8" key="1">
    <citation type="submission" date="2022-08" db="EMBL/GenBank/DDBJ databases">
        <title>Polyphasic taxonomy analysis of Qipengyuania sp.RS5-5.</title>
        <authorList>
            <person name="Xamxidin M."/>
            <person name="Wu M."/>
        </authorList>
    </citation>
    <scope>NUCLEOTIDE SEQUENCE [LARGE SCALE GENOMIC DNA]</scope>
    <source>
        <strain evidence="7 8">RS5-5</strain>
    </source>
</reference>
<dbReference type="PROSITE" id="PS52015">
    <property type="entry name" value="TONB_CTD"/>
    <property type="match status" value="1"/>
</dbReference>
<evidence type="ECO:0000256" key="4">
    <source>
        <dbReference type="ARBA" id="ARBA00023136"/>
    </source>
</evidence>
<dbReference type="Proteomes" id="UP001206067">
    <property type="component" value="Unassembled WGS sequence"/>
</dbReference>
<evidence type="ECO:0000256" key="1">
    <source>
        <dbReference type="ARBA" id="ARBA00004167"/>
    </source>
</evidence>
<evidence type="ECO:0000256" key="2">
    <source>
        <dbReference type="ARBA" id="ARBA00022692"/>
    </source>
</evidence>
<proteinExistence type="predicted"/>
<evidence type="ECO:0000256" key="3">
    <source>
        <dbReference type="ARBA" id="ARBA00022989"/>
    </source>
</evidence>
<keyword evidence="2" id="KW-0812">Transmembrane</keyword>
<dbReference type="SUPFAM" id="SSF74653">
    <property type="entry name" value="TolA/TonB C-terminal domain"/>
    <property type="match status" value="2"/>
</dbReference>
<dbReference type="RefSeq" id="WP_257595832.1">
    <property type="nucleotide sequence ID" value="NZ_JANKHH010000004.1"/>
</dbReference>
<dbReference type="EMBL" id="JANKHH010000004">
    <property type="protein sequence ID" value="MCR2834049.1"/>
    <property type="molecule type" value="Genomic_DNA"/>
</dbReference>
<dbReference type="Gene3D" id="3.30.1150.10">
    <property type="match status" value="2"/>
</dbReference>
<dbReference type="Pfam" id="PF03544">
    <property type="entry name" value="TonB_C"/>
    <property type="match status" value="2"/>
</dbReference>
<keyword evidence="8" id="KW-1185">Reference proteome</keyword>
<evidence type="ECO:0000259" key="6">
    <source>
        <dbReference type="PROSITE" id="PS52015"/>
    </source>
</evidence>
<comment type="caution">
    <text evidence="7">The sequence shown here is derived from an EMBL/GenBank/DDBJ whole genome shotgun (WGS) entry which is preliminary data.</text>
</comment>
<sequence>MISLVVSLLAAAQPVPGVTLAPSPPQRIEALRPSPQSETFRPNQVVEPENKPSAWVWLDRAVDEATRKELTGPTRVRLAVNKWGRVADCVVTGSSGLKSFDDEACASLAERAIFIPATNARAEPIASTWDHAVEWRPVSDRAVPPPVMIATSSGPVTAVLPRGPSAQDGFYRDPTLNDFPSEAREARLEGVTTITVTSDPEGGMADCSVTVSSGHEPLDIASCQYVGALAPFTPARDLENNPTTGRFVRRVSWKLPNTTTTVAPPAATYSPGPMSLPLVGNGKSGFEVVADKDGKVVSCTVIEEGRIPAGAMVGADFCKNAELRGVQKAMAPNGEFVARRTKVVFSMEEELGVDE</sequence>
<feature type="domain" description="TonB C-terminal" evidence="6">
    <location>
        <begin position="164"/>
        <end position="262"/>
    </location>
</feature>
<evidence type="ECO:0000313" key="7">
    <source>
        <dbReference type="EMBL" id="MCR2834049.1"/>
    </source>
</evidence>
<evidence type="ECO:0000313" key="8">
    <source>
        <dbReference type="Proteomes" id="UP001206067"/>
    </source>
</evidence>
<dbReference type="NCBIfam" id="TIGR01352">
    <property type="entry name" value="tonB_Cterm"/>
    <property type="match status" value="1"/>
</dbReference>